<dbReference type="Proteomes" id="UP001063698">
    <property type="component" value="Chromosome"/>
</dbReference>
<dbReference type="Gene3D" id="3.30.420.40">
    <property type="match status" value="2"/>
</dbReference>
<dbReference type="InterPro" id="IPR000600">
    <property type="entry name" value="ROK"/>
</dbReference>
<dbReference type="PANTHER" id="PTHR18964">
    <property type="entry name" value="ROK (REPRESSOR, ORF, KINASE) FAMILY"/>
    <property type="match status" value="1"/>
</dbReference>
<reference evidence="1" key="1">
    <citation type="submission" date="2013-11" db="EMBL/GenBank/DDBJ databases">
        <title>Comparative genomics of Ignicoccus.</title>
        <authorList>
            <person name="Podar M."/>
        </authorList>
    </citation>
    <scope>NUCLEOTIDE SEQUENCE</scope>
    <source>
        <strain evidence="1">DSM 13166</strain>
    </source>
</reference>
<protein>
    <submittedName>
        <fullName evidence="1">Glucokinase</fullName>
    </submittedName>
</protein>
<gene>
    <name evidence="1" type="ORF">IPA_06150</name>
</gene>
<keyword evidence="2" id="KW-1185">Reference proteome</keyword>
<evidence type="ECO:0000313" key="1">
    <source>
        <dbReference type="EMBL" id="UXD21641.1"/>
    </source>
</evidence>
<sequence>MRAVLDIGGTKTAIGIYHGELELLKVIPTPKDPKDLISVLIKELKKMNANEISIATMGPLKISEGMIVNNPHLNEKNFELARPLMMELGVPVYMVNDCVAGAWAEAKARKSENLVYIGFGTGIGIGAVVDGVLLMGKEGNAHEFGHVTLSWNMEIPCGCGGGGHVESFLGGSNLPKFAKALGYEVSSAKEFFELMKKEKALRDAFERALLSFISSVSNAYDPEVIALSGGVYYKNKELFDEILEKLPEWKGLVVEAPRVEEAKYNDLAPLYGAAFLAEDKPPNWFRKLKYLVDWK</sequence>
<name>A0A977KB49_9CREN</name>
<dbReference type="EMBL" id="CP006868">
    <property type="protein sequence ID" value="UXD21641.1"/>
    <property type="molecule type" value="Genomic_DNA"/>
</dbReference>
<evidence type="ECO:0000313" key="2">
    <source>
        <dbReference type="Proteomes" id="UP001063698"/>
    </source>
</evidence>
<dbReference type="KEGG" id="ipc:IPA_06150"/>
<dbReference type="Pfam" id="PF00480">
    <property type="entry name" value="ROK"/>
    <property type="match status" value="1"/>
</dbReference>
<accession>A0A977KB49</accession>
<dbReference type="AlphaFoldDB" id="A0A977KB49"/>
<proteinExistence type="predicted"/>
<dbReference type="InterPro" id="IPR043129">
    <property type="entry name" value="ATPase_NBD"/>
</dbReference>
<dbReference type="GO" id="GO:0009384">
    <property type="term" value="F:N-acylmannosamine kinase activity"/>
    <property type="evidence" value="ECO:0007669"/>
    <property type="project" value="TreeGrafter"/>
</dbReference>
<dbReference type="PANTHER" id="PTHR18964:SF149">
    <property type="entry name" value="BIFUNCTIONAL UDP-N-ACETYLGLUCOSAMINE 2-EPIMERASE_N-ACETYLMANNOSAMINE KINASE"/>
    <property type="match status" value="1"/>
</dbReference>
<dbReference type="SUPFAM" id="SSF53067">
    <property type="entry name" value="Actin-like ATPase domain"/>
    <property type="match status" value="1"/>
</dbReference>
<organism evidence="1 2">
    <name type="scientific">Ignicoccus pacificus DSM 13166</name>
    <dbReference type="NCBI Taxonomy" id="940294"/>
    <lineage>
        <taxon>Archaea</taxon>
        <taxon>Thermoproteota</taxon>
        <taxon>Thermoprotei</taxon>
        <taxon>Desulfurococcales</taxon>
        <taxon>Desulfurococcaceae</taxon>
        <taxon>Ignicoccus</taxon>
    </lineage>
</organism>
<dbReference type="GO" id="GO:0008761">
    <property type="term" value="F:UDP-N-acetylglucosamine 2-epimerase activity"/>
    <property type="evidence" value="ECO:0007669"/>
    <property type="project" value="TreeGrafter"/>
</dbReference>